<evidence type="ECO:0000313" key="6">
    <source>
        <dbReference type="EMBL" id="PIY90909.1"/>
    </source>
</evidence>
<dbReference type="InterPro" id="IPR012840">
    <property type="entry name" value="NrdG2"/>
</dbReference>
<dbReference type="EMBL" id="PFLX01000024">
    <property type="protein sequence ID" value="PIY90909.1"/>
    <property type="molecule type" value="Genomic_DNA"/>
</dbReference>
<dbReference type="PROSITE" id="PS51918">
    <property type="entry name" value="RADICAL_SAM"/>
    <property type="match status" value="1"/>
</dbReference>
<protein>
    <submittedName>
        <fullName evidence="6">Anaerobic ribonucleoside-triphosphate reductase activating protein</fullName>
    </submittedName>
</protein>
<gene>
    <name evidence="6" type="ORF">COY72_00975</name>
</gene>
<dbReference type="NCBIfam" id="TIGR02495">
    <property type="entry name" value="NrdG2"/>
    <property type="match status" value="1"/>
</dbReference>
<sequence>MKISNGVKIGGLQKLTLIDYPGKLAATVFLIGCNFRCPFCYSSELVLPEKIKKQPRISEKELLKFLKDRKKLIDGVVLCGGEPTTSRNLVPFIKKIKKMRFFVKLDTNGSDPALLKKLIDKKLIDYVAMDIKGPKEKYSKIVGTKVDIKKIQKSIDILKEGKVDYEFRSTIVPALHQKEDVIEMAKWIRGAKRYFLQNFRPEKTIDPNFEKIKPYPLKYLLEIHNAIVPFFEVCLVR</sequence>
<dbReference type="InterPro" id="IPR007197">
    <property type="entry name" value="rSAM"/>
</dbReference>
<dbReference type="GO" id="GO:0051536">
    <property type="term" value="F:iron-sulfur cluster binding"/>
    <property type="evidence" value="ECO:0007669"/>
    <property type="project" value="UniProtKB-KW"/>
</dbReference>
<dbReference type="Gene3D" id="3.20.20.70">
    <property type="entry name" value="Aldolase class I"/>
    <property type="match status" value="1"/>
</dbReference>
<dbReference type="SFLD" id="SFLDG01067">
    <property type="entry name" value="SPASM/twitch_domain_containing"/>
    <property type="match status" value="1"/>
</dbReference>
<evidence type="ECO:0000256" key="4">
    <source>
        <dbReference type="ARBA" id="ARBA00023014"/>
    </source>
</evidence>
<dbReference type="SFLD" id="SFLDS00029">
    <property type="entry name" value="Radical_SAM"/>
    <property type="match status" value="1"/>
</dbReference>
<evidence type="ECO:0000256" key="2">
    <source>
        <dbReference type="ARBA" id="ARBA00022723"/>
    </source>
</evidence>
<proteinExistence type="predicted"/>
<dbReference type="Pfam" id="PF04055">
    <property type="entry name" value="Radical_SAM"/>
    <property type="match status" value="1"/>
</dbReference>
<comment type="caution">
    <text evidence="6">The sequence shown here is derived from an EMBL/GenBank/DDBJ whole genome shotgun (WGS) entry which is preliminary data.</text>
</comment>
<dbReference type="SUPFAM" id="SSF102114">
    <property type="entry name" value="Radical SAM enzymes"/>
    <property type="match status" value="1"/>
</dbReference>
<evidence type="ECO:0000256" key="1">
    <source>
        <dbReference type="ARBA" id="ARBA00022691"/>
    </source>
</evidence>
<dbReference type="GO" id="GO:0003824">
    <property type="term" value="F:catalytic activity"/>
    <property type="evidence" value="ECO:0007669"/>
    <property type="project" value="InterPro"/>
</dbReference>
<dbReference type="InterPro" id="IPR050377">
    <property type="entry name" value="Radical_SAM_PqqE_MftC-like"/>
</dbReference>
<evidence type="ECO:0000313" key="7">
    <source>
        <dbReference type="Proteomes" id="UP000230055"/>
    </source>
</evidence>
<dbReference type="PANTHER" id="PTHR11228">
    <property type="entry name" value="RADICAL SAM DOMAIN PROTEIN"/>
    <property type="match status" value="1"/>
</dbReference>
<name>A0A2M7R7X0_9BACT</name>
<keyword evidence="2" id="KW-0479">Metal-binding</keyword>
<reference evidence="7" key="1">
    <citation type="submission" date="2017-09" db="EMBL/GenBank/DDBJ databases">
        <title>Depth-based differentiation of microbial function through sediment-hosted aquifers and enrichment of novel symbionts in the deep terrestrial subsurface.</title>
        <authorList>
            <person name="Probst A.J."/>
            <person name="Ladd B."/>
            <person name="Jarett J.K."/>
            <person name="Geller-Mcgrath D.E."/>
            <person name="Sieber C.M.K."/>
            <person name="Emerson J.B."/>
            <person name="Anantharaman K."/>
            <person name="Thomas B.C."/>
            <person name="Malmstrom R."/>
            <person name="Stieglmeier M."/>
            <person name="Klingl A."/>
            <person name="Woyke T."/>
            <person name="Ryan C.M."/>
            <person name="Banfield J.F."/>
        </authorList>
    </citation>
    <scope>NUCLEOTIDE SEQUENCE [LARGE SCALE GENOMIC DNA]</scope>
</reference>
<evidence type="ECO:0000259" key="5">
    <source>
        <dbReference type="PROSITE" id="PS51918"/>
    </source>
</evidence>
<dbReference type="AlphaFoldDB" id="A0A2M7R7X0"/>
<keyword evidence="1" id="KW-0949">S-adenosyl-L-methionine</keyword>
<evidence type="ECO:0000256" key="3">
    <source>
        <dbReference type="ARBA" id="ARBA00023004"/>
    </source>
</evidence>
<dbReference type="SFLD" id="SFLDG01094">
    <property type="entry name" value="Uncharacterised_Radical_SAM_Su"/>
    <property type="match status" value="1"/>
</dbReference>
<keyword evidence="4" id="KW-0411">Iron-sulfur</keyword>
<accession>A0A2M7R7X0</accession>
<dbReference type="InterPro" id="IPR013785">
    <property type="entry name" value="Aldolase_TIM"/>
</dbReference>
<keyword evidence="3" id="KW-0408">Iron</keyword>
<dbReference type="InterPro" id="IPR006638">
    <property type="entry name" value="Elp3/MiaA/NifB-like_rSAM"/>
</dbReference>
<dbReference type="CDD" id="cd01335">
    <property type="entry name" value="Radical_SAM"/>
    <property type="match status" value="1"/>
</dbReference>
<organism evidence="6 7">
    <name type="scientific">Candidatus Nealsonbacteria bacterium CG_4_10_14_0_8_um_filter_35_10</name>
    <dbReference type="NCBI Taxonomy" id="1974683"/>
    <lineage>
        <taxon>Bacteria</taxon>
        <taxon>Candidatus Nealsoniibacteriota</taxon>
    </lineage>
</organism>
<dbReference type="GO" id="GO:0046872">
    <property type="term" value="F:metal ion binding"/>
    <property type="evidence" value="ECO:0007669"/>
    <property type="project" value="UniProtKB-KW"/>
</dbReference>
<dbReference type="SMART" id="SM00729">
    <property type="entry name" value="Elp3"/>
    <property type="match status" value="1"/>
</dbReference>
<dbReference type="PANTHER" id="PTHR11228:SF27">
    <property type="entry name" value="GLYCYL-RADICAL ENZYME ACTIVATING ENZYME MJ1227-RELATED"/>
    <property type="match status" value="1"/>
</dbReference>
<dbReference type="InterPro" id="IPR058240">
    <property type="entry name" value="rSAM_sf"/>
</dbReference>
<feature type="domain" description="Radical SAM core" evidence="5">
    <location>
        <begin position="19"/>
        <end position="232"/>
    </location>
</feature>
<dbReference type="Proteomes" id="UP000230055">
    <property type="component" value="Unassembled WGS sequence"/>
</dbReference>